<dbReference type="GeneID" id="25730984"/>
<comment type="similarity">
    <text evidence="2">Belongs to the NifU family.</text>
</comment>
<dbReference type="STRING" id="145388.A0A0D2LRY8"/>
<dbReference type="OrthoDB" id="565552at2759"/>
<dbReference type="RefSeq" id="XP_013893469.1">
    <property type="nucleotide sequence ID" value="XM_014038015.1"/>
</dbReference>
<dbReference type="PANTHER" id="PTHR11178">
    <property type="entry name" value="IRON-SULFUR CLUSTER SCAFFOLD PROTEIN NFU-RELATED"/>
    <property type="match status" value="1"/>
</dbReference>
<dbReference type="Gene3D" id="3.30.1370.70">
    <property type="entry name" value="Scaffold protein Nfu/NifU, N-terminal domain"/>
    <property type="match status" value="1"/>
</dbReference>
<gene>
    <name evidence="5" type="ORF">MNEG_13514</name>
</gene>
<dbReference type="AlphaFoldDB" id="A0A0D2LRY8"/>
<name>A0A0D2LRY8_9CHLO</name>
<dbReference type="Pfam" id="PF08712">
    <property type="entry name" value="Nfu_N"/>
    <property type="match status" value="1"/>
</dbReference>
<dbReference type="FunFam" id="3.30.1370.70:FF:000001">
    <property type="entry name" value="NifU-like protein 4, mitochondrial"/>
    <property type="match status" value="1"/>
</dbReference>
<dbReference type="PANTHER" id="PTHR11178:SF1">
    <property type="entry name" value="NFU1 IRON-SULFUR CLUSTER SCAFFOLD HOMOLOG, MITOCHONDRIAL"/>
    <property type="match status" value="1"/>
</dbReference>
<sequence length="186" mass="20424">MLLAVIRTTYTQATTLPWRMPAPHRGASQQQQQQQQEQQRWGHPSLLGSTAAWAAPGGPWQQHARRGMFIQTQPTPNPQSLMFVPGKPVMQSGSFEFASARAAMASPLAKRLFAIDGVTGIFYGSDFVTVTKSDDVAWAVLKPQVFAAIMDHYTAGDPLFTDEKTLAASDTAIHEDDDEVRAHARC</sequence>
<dbReference type="SMART" id="SM00932">
    <property type="entry name" value="Nfu_N"/>
    <property type="match status" value="1"/>
</dbReference>
<comment type="function">
    <text evidence="1">Molecular scaffold for [Fe-S] cluster assembly of mitochondrial iron-sulfur proteins.</text>
</comment>
<accession>A0A0D2LRY8</accession>
<evidence type="ECO:0000256" key="3">
    <source>
        <dbReference type="SAM" id="MobiDB-lite"/>
    </source>
</evidence>
<dbReference type="InterPro" id="IPR036498">
    <property type="entry name" value="Nfu/NifU_N_sf"/>
</dbReference>
<dbReference type="SUPFAM" id="SSF110836">
    <property type="entry name" value="Hypothetical protein SAV1430"/>
    <property type="match status" value="1"/>
</dbReference>
<dbReference type="GO" id="GO:0005739">
    <property type="term" value="C:mitochondrion"/>
    <property type="evidence" value="ECO:0007669"/>
    <property type="project" value="TreeGrafter"/>
</dbReference>
<organism evidence="5 6">
    <name type="scientific">Monoraphidium neglectum</name>
    <dbReference type="NCBI Taxonomy" id="145388"/>
    <lineage>
        <taxon>Eukaryota</taxon>
        <taxon>Viridiplantae</taxon>
        <taxon>Chlorophyta</taxon>
        <taxon>core chlorophytes</taxon>
        <taxon>Chlorophyceae</taxon>
        <taxon>CS clade</taxon>
        <taxon>Sphaeropleales</taxon>
        <taxon>Selenastraceae</taxon>
        <taxon>Monoraphidium</taxon>
    </lineage>
</organism>
<evidence type="ECO:0000256" key="1">
    <source>
        <dbReference type="ARBA" id="ARBA00002175"/>
    </source>
</evidence>
<dbReference type="Proteomes" id="UP000054498">
    <property type="component" value="Unassembled WGS sequence"/>
</dbReference>
<evidence type="ECO:0000256" key="2">
    <source>
        <dbReference type="ARBA" id="ARBA00006420"/>
    </source>
</evidence>
<evidence type="ECO:0000313" key="5">
    <source>
        <dbReference type="EMBL" id="KIY94449.1"/>
    </source>
</evidence>
<proteinExistence type="inferred from homology"/>
<dbReference type="InterPro" id="IPR014824">
    <property type="entry name" value="Nfu/NifU_N"/>
</dbReference>
<evidence type="ECO:0000259" key="4">
    <source>
        <dbReference type="SMART" id="SM00932"/>
    </source>
</evidence>
<feature type="domain" description="Scaffold protein Nfu/NifU N-terminal" evidence="4">
    <location>
        <begin position="70"/>
        <end position="156"/>
    </location>
</feature>
<feature type="compositionally biased region" description="Low complexity" evidence="3">
    <location>
        <begin position="29"/>
        <end position="39"/>
    </location>
</feature>
<feature type="region of interest" description="Disordered" evidence="3">
    <location>
        <begin position="16"/>
        <end position="42"/>
    </location>
</feature>
<dbReference type="EMBL" id="KK104091">
    <property type="protein sequence ID" value="KIY94449.1"/>
    <property type="molecule type" value="Genomic_DNA"/>
</dbReference>
<keyword evidence="6" id="KW-1185">Reference proteome</keyword>
<protein>
    <submittedName>
        <fullName evidence="5">NifU-like protein 5</fullName>
    </submittedName>
</protein>
<dbReference type="KEGG" id="mng:MNEG_13514"/>
<evidence type="ECO:0000313" key="6">
    <source>
        <dbReference type="Proteomes" id="UP000054498"/>
    </source>
</evidence>
<reference evidence="5 6" key="1">
    <citation type="journal article" date="2013" name="BMC Genomics">
        <title>Reconstruction of the lipid metabolism for the microalga Monoraphidium neglectum from its genome sequence reveals characteristics suitable for biofuel production.</title>
        <authorList>
            <person name="Bogen C."/>
            <person name="Al-Dilaimi A."/>
            <person name="Albersmeier A."/>
            <person name="Wichmann J."/>
            <person name="Grundmann M."/>
            <person name="Rupp O."/>
            <person name="Lauersen K.J."/>
            <person name="Blifernez-Klassen O."/>
            <person name="Kalinowski J."/>
            <person name="Goesmann A."/>
            <person name="Mussgnug J.H."/>
            <person name="Kruse O."/>
        </authorList>
    </citation>
    <scope>NUCLEOTIDE SEQUENCE [LARGE SCALE GENOMIC DNA]</scope>
    <source>
        <strain evidence="5 6">SAG 48.87</strain>
    </source>
</reference>